<keyword evidence="1" id="KW-0614">Plasmid</keyword>
<organism evidence="1">
    <name type="scientific">Rhodococcus hoagii</name>
    <name type="common">Corynebacterium equii</name>
    <dbReference type="NCBI Taxonomy" id="43767"/>
    <lineage>
        <taxon>Bacteria</taxon>
        <taxon>Bacillati</taxon>
        <taxon>Actinomycetota</taxon>
        <taxon>Actinomycetes</taxon>
        <taxon>Mycobacteriales</taxon>
        <taxon>Nocardiaceae</taxon>
        <taxon>Prescottella</taxon>
    </lineage>
</organism>
<dbReference type="EMBL" id="KX443401">
    <property type="protein sequence ID" value="ARX60085.1"/>
    <property type="molecule type" value="Genomic_DNA"/>
</dbReference>
<protein>
    <submittedName>
        <fullName evidence="1">Uncharacterized protein</fullName>
    </submittedName>
</protein>
<sequence>MSMPTRSVTQEDRMIQLATDRDGRQWALLGTDSTLRGRLVEGTATPAMMDLTDLVDAYGPLILSPKHPATDGALTAFVDTVDLVASHPETADVEQISRVAKFAKSILSPRRITPRTHSDECSPS</sequence>
<gene>
    <name evidence="1" type="ORF">pVAPN1572_0470</name>
</gene>
<evidence type="ECO:0000313" key="1">
    <source>
        <dbReference type="EMBL" id="ARX60085.1"/>
    </source>
</evidence>
<accession>A0A1Z1UYK5</accession>
<name>A0A1Z1UYK5_RHOHA</name>
<reference evidence="1" key="1">
    <citation type="journal article" date="2017" name="Genome Biol. Evol.">
        <title>Comparative Genomics of Rhodococcus equi Virulence Plasmids Indicates Host-Driven Evolution of the vap Pathogenicity Island.</title>
        <authorList>
            <person name="MacArthur I."/>
            <person name="Anastasi E."/>
            <person name="Alvarez S."/>
            <person name="Scortti M."/>
            <person name="Vazquez-Boland J.A."/>
        </authorList>
    </citation>
    <scope>NUCLEOTIDE SEQUENCE</scope>
    <source>
        <strain evidence="1">PAM1572</strain>
        <plasmid evidence="1">pVAPN1572</plasmid>
    </source>
</reference>
<dbReference type="AlphaFoldDB" id="A0A1Z1UYK5"/>
<proteinExistence type="predicted"/>
<geneLocation type="plasmid" evidence="1">
    <name>pVAPN1572</name>
</geneLocation>